<reference evidence="1 2" key="1">
    <citation type="submission" date="2018-06" db="EMBL/GenBank/DDBJ databases">
        <title>Bacteria isolated from soil of Wuhan.</title>
        <authorList>
            <person name="Wei X."/>
            <person name="Chunhua H."/>
        </authorList>
    </citation>
    <scope>NUCLEOTIDE SEQUENCE [LARGE SCALE GENOMIC DNA]</scope>
    <source>
        <strain evidence="2">xwS2</strain>
    </source>
</reference>
<dbReference type="RefSeq" id="WP_128326238.1">
    <property type="nucleotide sequence ID" value="NZ_QJRG01000049.1"/>
</dbReference>
<protein>
    <submittedName>
        <fullName evidence="1">Uncharacterized protein</fullName>
    </submittedName>
</protein>
<dbReference type="OrthoDB" id="6891635at2"/>
<comment type="caution">
    <text evidence="1">The sequence shown here is derived from an EMBL/GenBank/DDBJ whole genome shotgun (WGS) entry which is preliminary data.</text>
</comment>
<evidence type="ECO:0000313" key="2">
    <source>
        <dbReference type="Proteomes" id="UP000288983"/>
    </source>
</evidence>
<gene>
    <name evidence="1" type="ORF">DM813_26030</name>
</gene>
<dbReference type="Proteomes" id="UP000288983">
    <property type="component" value="Unassembled WGS sequence"/>
</dbReference>
<accession>A0A443ZHF7</accession>
<name>A0A443ZHF7_9PSED</name>
<dbReference type="EMBL" id="QJRG01000049">
    <property type="protein sequence ID" value="RWU18123.1"/>
    <property type="molecule type" value="Genomic_DNA"/>
</dbReference>
<evidence type="ECO:0000313" key="1">
    <source>
        <dbReference type="EMBL" id="RWU18123.1"/>
    </source>
</evidence>
<proteinExistence type="predicted"/>
<organism evidence="1 2">
    <name type="scientific">Pseudomonas alkylphenolica</name>
    <dbReference type="NCBI Taxonomy" id="237609"/>
    <lineage>
        <taxon>Bacteria</taxon>
        <taxon>Pseudomonadati</taxon>
        <taxon>Pseudomonadota</taxon>
        <taxon>Gammaproteobacteria</taxon>
        <taxon>Pseudomonadales</taxon>
        <taxon>Pseudomonadaceae</taxon>
        <taxon>Pseudomonas</taxon>
    </lineage>
</organism>
<dbReference type="AlphaFoldDB" id="A0A443ZHF7"/>
<sequence length="115" mass="13210">MDKKTLSKPEALAHWNGLLHNEHLRLSNPEAYLQVMKIFTADLEALGLFEPLEQHDLRELAQAAYSAGLEEQFAYELYCRASTYNVVEEGRRQRIGYRATTMRKAELPRSALMAL</sequence>